<evidence type="ECO:0000313" key="8">
    <source>
        <dbReference type="Proteomes" id="UP000223749"/>
    </source>
</evidence>
<dbReference type="GO" id="GO:0020037">
    <property type="term" value="F:heme binding"/>
    <property type="evidence" value="ECO:0007669"/>
    <property type="project" value="InterPro"/>
</dbReference>
<dbReference type="InterPro" id="IPR019251">
    <property type="entry name" value="DUF2231_TM"/>
</dbReference>
<keyword evidence="2 4" id="KW-0479">Metal-binding</keyword>
<dbReference type="PROSITE" id="PS51007">
    <property type="entry name" value="CYTC"/>
    <property type="match status" value="1"/>
</dbReference>
<dbReference type="SUPFAM" id="SSF52047">
    <property type="entry name" value="RNI-like"/>
    <property type="match status" value="1"/>
</dbReference>
<keyword evidence="8" id="KW-1185">Reference proteome</keyword>
<accession>A0A2D1U3U5</accession>
<evidence type="ECO:0000256" key="1">
    <source>
        <dbReference type="ARBA" id="ARBA00022617"/>
    </source>
</evidence>
<name>A0A2D1U3U5_9SPHI</name>
<dbReference type="OrthoDB" id="713772at2"/>
<dbReference type="PANTHER" id="PTHR35889">
    <property type="entry name" value="CYCLOINULO-OLIGOSACCHARIDE FRUCTANOTRANSFERASE-RELATED"/>
    <property type="match status" value="1"/>
</dbReference>
<feature type="transmembrane region" description="Helical" evidence="5">
    <location>
        <begin position="15"/>
        <end position="36"/>
    </location>
</feature>
<feature type="transmembrane region" description="Helical" evidence="5">
    <location>
        <begin position="48"/>
        <end position="67"/>
    </location>
</feature>
<dbReference type="Gene3D" id="3.80.10.10">
    <property type="entry name" value="Ribonuclease Inhibitor"/>
    <property type="match status" value="1"/>
</dbReference>
<dbReference type="InterPro" id="IPR011429">
    <property type="entry name" value="Cyt_c_Planctomycete-type"/>
</dbReference>
<keyword evidence="1 4" id="KW-0349">Heme</keyword>
<dbReference type="PANTHER" id="PTHR35889:SF3">
    <property type="entry name" value="F-BOX DOMAIN-CONTAINING PROTEIN"/>
    <property type="match status" value="1"/>
</dbReference>
<reference evidence="7 8" key="1">
    <citation type="submission" date="2017-10" db="EMBL/GenBank/DDBJ databases">
        <title>Whole genome of Pedobacter ginsengisoli T01R-27 isolated from tomato rhizosphere.</title>
        <authorList>
            <person name="Weon H.-Y."/>
            <person name="Lee S.A."/>
            <person name="Sang M.K."/>
            <person name="Song J."/>
        </authorList>
    </citation>
    <scope>NUCLEOTIDE SEQUENCE [LARGE SCALE GENOMIC DNA]</scope>
    <source>
        <strain evidence="7 8">T01R-27</strain>
    </source>
</reference>
<evidence type="ECO:0000313" key="7">
    <source>
        <dbReference type="EMBL" id="ATP56289.1"/>
    </source>
</evidence>
<evidence type="ECO:0000256" key="5">
    <source>
        <dbReference type="SAM" id="Phobius"/>
    </source>
</evidence>
<dbReference type="InterPro" id="IPR009056">
    <property type="entry name" value="Cyt_c-like_dom"/>
</dbReference>
<dbReference type="InterPro" id="IPR036909">
    <property type="entry name" value="Cyt_c-like_dom_sf"/>
</dbReference>
<keyword evidence="5" id="KW-1133">Transmembrane helix</keyword>
<dbReference type="Pfam" id="PF09990">
    <property type="entry name" value="DUF2231"/>
    <property type="match status" value="1"/>
</dbReference>
<keyword evidence="5" id="KW-0812">Transmembrane</keyword>
<dbReference type="GO" id="GO:0046872">
    <property type="term" value="F:metal ion binding"/>
    <property type="evidence" value="ECO:0007669"/>
    <property type="project" value="UniProtKB-KW"/>
</dbReference>
<feature type="domain" description="Cytochrome c" evidence="6">
    <location>
        <begin position="155"/>
        <end position="282"/>
    </location>
</feature>
<sequence length="445" mass="49169">MIIDIFTFSGRLHPLIVHLPIGFILLAALFDLLSYTKKYRYLKQSVPFILLIGFIAAVLACIFGYVLSLSGDYDTETLTHHKISGITLAAICGLLYISSTPLLKKTLGMADKLFSLLLLGLVVLMSYSGHQGASLTHGNDYLTFRALMQQERKKPATVEQAILFEDVIQPILQKKCVQCHRDGKQKGELSVESLIALKKGGKSGPAVVAGKPDASELFRRIILDEDHKDFMPADGKPPLTKNEVKLIAWWIKEGKAEAGKTIAGMKNTNALKPMVALFLGMGGSTDSEQNDGEPDQQINPDLPLTIDTSSLANLKNKGIRVRVMLNKPVMLDVTLPPKSGIKMADIKGHILKLAKNIVWLNFSDNQLTDQEISFLPELKNLEKLRLDKNPITDQVSNYLISLKHLEAINLNETNITDGAILTLKKNSGIKRLYSWKTKTTASINN</sequence>
<dbReference type="GO" id="GO:0009055">
    <property type="term" value="F:electron transfer activity"/>
    <property type="evidence" value="ECO:0007669"/>
    <property type="project" value="InterPro"/>
</dbReference>
<dbReference type="SUPFAM" id="SSF46626">
    <property type="entry name" value="Cytochrome c"/>
    <property type="match status" value="1"/>
</dbReference>
<dbReference type="InterPro" id="IPR032675">
    <property type="entry name" value="LRR_dom_sf"/>
</dbReference>
<evidence type="ECO:0000256" key="3">
    <source>
        <dbReference type="ARBA" id="ARBA00023004"/>
    </source>
</evidence>
<dbReference type="AlphaFoldDB" id="A0A2D1U3U5"/>
<organism evidence="7 8">
    <name type="scientific">Pedobacter ginsengisoli</name>
    <dbReference type="NCBI Taxonomy" id="363852"/>
    <lineage>
        <taxon>Bacteria</taxon>
        <taxon>Pseudomonadati</taxon>
        <taxon>Bacteroidota</taxon>
        <taxon>Sphingobacteriia</taxon>
        <taxon>Sphingobacteriales</taxon>
        <taxon>Sphingobacteriaceae</taxon>
        <taxon>Pedobacter</taxon>
    </lineage>
</organism>
<dbReference type="Pfam" id="PF07635">
    <property type="entry name" value="PSCyt1"/>
    <property type="match status" value="1"/>
</dbReference>
<dbReference type="KEGG" id="pgs:CPT03_07290"/>
<keyword evidence="5" id="KW-0472">Membrane</keyword>
<feature type="transmembrane region" description="Helical" evidence="5">
    <location>
        <begin position="109"/>
        <end position="127"/>
    </location>
</feature>
<dbReference type="Proteomes" id="UP000223749">
    <property type="component" value="Chromosome"/>
</dbReference>
<proteinExistence type="predicted"/>
<evidence type="ECO:0000256" key="4">
    <source>
        <dbReference type="PROSITE-ProRule" id="PRU00433"/>
    </source>
</evidence>
<dbReference type="EMBL" id="CP024091">
    <property type="protein sequence ID" value="ATP56289.1"/>
    <property type="molecule type" value="Genomic_DNA"/>
</dbReference>
<evidence type="ECO:0000256" key="2">
    <source>
        <dbReference type="ARBA" id="ARBA00022723"/>
    </source>
</evidence>
<protein>
    <recommendedName>
        <fullName evidence="6">Cytochrome c domain-containing protein</fullName>
    </recommendedName>
</protein>
<evidence type="ECO:0000259" key="6">
    <source>
        <dbReference type="PROSITE" id="PS51007"/>
    </source>
</evidence>
<dbReference type="RefSeq" id="WP_099438231.1">
    <property type="nucleotide sequence ID" value="NZ_CP024091.1"/>
</dbReference>
<gene>
    <name evidence="7" type="ORF">CPT03_07290</name>
</gene>
<feature type="transmembrane region" description="Helical" evidence="5">
    <location>
        <begin position="79"/>
        <end position="97"/>
    </location>
</feature>
<keyword evidence="3 4" id="KW-0408">Iron</keyword>